<dbReference type="GO" id="GO:0015935">
    <property type="term" value="C:small ribosomal subunit"/>
    <property type="evidence" value="ECO:0007669"/>
    <property type="project" value="InterPro"/>
</dbReference>
<reference evidence="12 13" key="1">
    <citation type="submission" date="2020-05" db="EMBL/GenBank/DDBJ databases">
        <title>Complete genome sequence of Hymenobacter sp. TS19 in Coasted Sand Dune.</title>
        <authorList>
            <person name="Lee J.-H."/>
            <person name="Jung J.-H."/>
            <person name="Jeong S."/>
            <person name="Zhao L."/>
            <person name="Kim M.-K."/>
            <person name="Seo H.-S."/>
            <person name="Lim S."/>
        </authorList>
    </citation>
    <scope>NUCLEOTIDE SEQUENCE [LARGE SCALE GENOMIC DNA]</scope>
    <source>
        <strain evidence="12 13">TS19</strain>
    </source>
</reference>
<evidence type="ECO:0000313" key="12">
    <source>
        <dbReference type="EMBL" id="QJX46128.1"/>
    </source>
</evidence>
<comment type="similarity">
    <text evidence="2 8 9">Belongs to the universal ribosomal protein uS5 family.</text>
</comment>
<comment type="function">
    <text evidence="8">With S4 and S12 plays an important role in translational accuracy.</text>
</comment>
<dbReference type="PANTHER" id="PTHR48277:SF1">
    <property type="entry name" value="MITOCHONDRIAL RIBOSOMAL PROTEIN S5"/>
    <property type="match status" value="1"/>
</dbReference>
<protein>
    <recommendedName>
        <fullName evidence="7 8">Small ribosomal subunit protein uS5</fullName>
    </recommendedName>
</protein>
<dbReference type="InterPro" id="IPR005324">
    <property type="entry name" value="Ribosomal_uS5_C"/>
</dbReference>
<evidence type="ECO:0000256" key="4">
    <source>
        <dbReference type="ARBA" id="ARBA00022884"/>
    </source>
</evidence>
<dbReference type="Gene3D" id="3.30.230.10">
    <property type="match status" value="1"/>
</dbReference>
<dbReference type="FunFam" id="3.30.160.20:FF:000001">
    <property type="entry name" value="30S ribosomal protein S5"/>
    <property type="match status" value="1"/>
</dbReference>
<comment type="domain">
    <text evidence="8">The N-terminal domain interacts with the head of the 30S subunit; the C-terminal domain interacts with the body and contacts protein S4. The interaction surface between S4 and S5 is involved in control of translational fidelity.</text>
</comment>
<dbReference type="GO" id="GO:0019843">
    <property type="term" value="F:rRNA binding"/>
    <property type="evidence" value="ECO:0007669"/>
    <property type="project" value="UniProtKB-UniRule"/>
</dbReference>
<dbReference type="GO" id="GO:0005737">
    <property type="term" value="C:cytoplasm"/>
    <property type="evidence" value="ECO:0007669"/>
    <property type="project" value="UniProtKB-ARBA"/>
</dbReference>
<evidence type="ECO:0000256" key="6">
    <source>
        <dbReference type="ARBA" id="ARBA00023274"/>
    </source>
</evidence>
<dbReference type="KEGG" id="hts:HMJ29_03915"/>
<feature type="compositionally biased region" description="Gly residues" evidence="10">
    <location>
        <begin position="8"/>
        <end position="18"/>
    </location>
</feature>
<keyword evidence="13" id="KW-1185">Reference proteome</keyword>
<dbReference type="GO" id="GO:0042254">
    <property type="term" value="P:ribosome biogenesis"/>
    <property type="evidence" value="ECO:0007669"/>
    <property type="project" value="UniProtKB-ARBA"/>
</dbReference>
<dbReference type="AlphaFoldDB" id="A0A6M6BE34"/>
<dbReference type="NCBIfam" id="TIGR01021">
    <property type="entry name" value="rpsE_bact"/>
    <property type="match status" value="1"/>
</dbReference>
<dbReference type="SUPFAM" id="SSF54211">
    <property type="entry name" value="Ribosomal protein S5 domain 2-like"/>
    <property type="match status" value="1"/>
</dbReference>
<dbReference type="FunFam" id="3.30.230.10:FF:000002">
    <property type="entry name" value="30S ribosomal protein S5"/>
    <property type="match status" value="1"/>
</dbReference>
<dbReference type="Gene3D" id="3.30.160.20">
    <property type="match status" value="1"/>
</dbReference>
<evidence type="ECO:0000256" key="9">
    <source>
        <dbReference type="RuleBase" id="RU003823"/>
    </source>
</evidence>
<dbReference type="GO" id="GO:0003735">
    <property type="term" value="F:structural constituent of ribosome"/>
    <property type="evidence" value="ECO:0007669"/>
    <property type="project" value="UniProtKB-UniRule"/>
</dbReference>
<dbReference type="PROSITE" id="PS00585">
    <property type="entry name" value="RIBOSOMAL_S5"/>
    <property type="match status" value="1"/>
</dbReference>
<evidence type="ECO:0000256" key="3">
    <source>
        <dbReference type="ARBA" id="ARBA00022730"/>
    </source>
</evidence>
<evidence type="ECO:0000259" key="11">
    <source>
        <dbReference type="PROSITE" id="PS50881"/>
    </source>
</evidence>
<evidence type="ECO:0000256" key="7">
    <source>
        <dbReference type="ARBA" id="ARBA00035255"/>
    </source>
</evidence>
<evidence type="ECO:0000313" key="13">
    <source>
        <dbReference type="Proteomes" id="UP000501623"/>
    </source>
</evidence>
<keyword evidence="5 8" id="KW-0689">Ribosomal protein</keyword>
<evidence type="ECO:0000256" key="8">
    <source>
        <dbReference type="HAMAP-Rule" id="MF_01307"/>
    </source>
</evidence>
<organism evidence="12 13">
    <name type="scientific">Hymenobacter taeanensis</name>
    <dbReference type="NCBI Taxonomy" id="2735321"/>
    <lineage>
        <taxon>Bacteria</taxon>
        <taxon>Pseudomonadati</taxon>
        <taxon>Bacteroidota</taxon>
        <taxon>Cytophagia</taxon>
        <taxon>Cytophagales</taxon>
        <taxon>Hymenobacteraceae</taxon>
        <taxon>Hymenobacter</taxon>
    </lineage>
</organism>
<name>A0A6M6BE34_9BACT</name>
<evidence type="ECO:0000256" key="2">
    <source>
        <dbReference type="ARBA" id="ARBA00008945"/>
    </source>
</evidence>
<dbReference type="EMBL" id="CP053538">
    <property type="protein sequence ID" value="QJX46128.1"/>
    <property type="molecule type" value="Genomic_DNA"/>
</dbReference>
<evidence type="ECO:0000256" key="5">
    <source>
        <dbReference type="ARBA" id="ARBA00022980"/>
    </source>
</evidence>
<dbReference type="GO" id="GO:0006412">
    <property type="term" value="P:translation"/>
    <property type="evidence" value="ECO:0007669"/>
    <property type="project" value="UniProtKB-UniRule"/>
</dbReference>
<comment type="subunit">
    <text evidence="8">Part of the 30S ribosomal subunit. Contacts proteins S4 and S8.</text>
</comment>
<dbReference type="InterPro" id="IPR014721">
    <property type="entry name" value="Ribsml_uS5_D2-typ_fold_subgr"/>
</dbReference>
<keyword evidence="4 8" id="KW-0694">RNA-binding</keyword>
<evidence type="ECO:0000256" key="1">
    <source>
        <dbReference type="ARBA" id="ARBA00003093"/>
    </source>
</evidence>
<dbReference type="PROSITE" id="PS50881">
    <property type="entry name" value="S5_DSRBD"/>
    <property type="match status" value="1"/>
</dbReference>
<sequence>MAEFNTGNRGGSGDNRGGGNDRRGGGNDRRGNDRNNDQSRTGDSDLKEKVVAINRVAKVVKGGRRFSFSAIVVVGDGNGTVGYGLGKANEVTDAIAKGIDDAKKNLVKVPLYKHTVPHVMEGKYSGGFVLVQPAAAGTGVIAGGAMRAVFESAGIKDVLAKSKGSSNPHNVVKATFDALLKMRDPMQIAQARGITLSQVFNG</sequence>
<comment type="function">
    <text evidence="1 8">Located at the back of the 30S subunit body where it stabilizes the conformation of the head with respect to the body.</text>
</comment>
<dbReference type="InterPro" id="IPR005712">
    <property type="entry name" value="Ribosomal_uS5_bac-type"/>
</dbReference>
<dbReference type="Pfam" id="PF03719">
    <property type="entry name" value="Ribosomal_S5_C"/>
    <property type="match status" value="1"/>
</dbReference>
<feature type="domain" description="S5 DRBM" evidence="11">
    <location>
        <begin position="46"/>
        <end position="109"/>
    </location>
</feature>
<dbReference type="RefSeq" id="WP_171590255.1">
    <property type="nucleotide sequence ID" value="NZ_CP053538.1"/>
</dbReference>
<dbReference type="InterPro" id="IPR000851">
    <property type="entry name" value="Ribosomal_uS5"/>
</dbReference>
<dbReference type="Pfam" id="PF00333">
    <property type="entry name" value="Ribosomal_S5"/>
    <property type="match status" value="1"/>
</dbReference>
<gene>
    <name evidence="8 12" type="primary">rpsE</name>
    <name evidence="12" type="ORF">HMJ29_03915</name>
</gene>
<dbReference type="Proteomes" id="UP000501623">
    <property type="component" value="Chromosome"/>
</dbReference>
<feature type="region of interest" description="Disordered" evidence="10">
    <location>
        <begin position="1"/>
        <end position="46"/>
    </location>
</feature>
<proteinExistence type="inferred from homology"/>
<dbReference type="HAMAP" id="MF_01307_B">
    <property type="entry name" value="Ribosomal_uS5_B"/>
    <property type="match status" value="1"/>
</dbReference>
<dbReference type="InterPro" id="IPR018192">
    <property type="entry name" value="Ribosomal_uS5_N_CS"/>
</dbReference>
<dbReference type="InterPro" id="IPR020568">
    <property type="entry name" value="Ribosomal_Su5_D2-typ_SF"/>
</dbReference>
<dbReference type="InterPro" id="IPR013810">
    <property type="entry name" value="Ribosomal_uS5_N"/>
</dbReference>
<dbReference type="PANTHER" id="PTHR48277">
    <property type="entry name" value="MITOCHONDRIAL RIBOSOMAL PROTEIN S5"/>
    <property type="match status" value="1"/>
</dbReference>
<dbReference type="SUPFAM" id="SSF54768">
    <property type="entry name" value="dsRNA-binding domain-like"/>
    <property type="match status" value="1"/>
</dbReference>
<keyword evidence="6 8" id="KW-0687">Ribonucleoprotein</keyword>
<evidence type="ECO:0000256" key="10">
    <source>
        <dbReference type="SAM" id="MobiDB-lite"/>
    </source>
</evidence>
<keyword evidence="3 8" id="KW-0699">rRNA-binding</keyword>
<feature type="compositionally biased region" description="Basic and acidic residues" evidence="10">
    <location>
        <begin position="19"/>
        <end position="46"/>
    </location>
</feature>
<accession>A0A6M6BE34</accession>